<keyword evidence="2" id="KW-1185">Reference proteome</keyword>
<dbReference type="Proteomes" id="UP000270094">
    <property type="component" value="Unassembled WGS sequence"/>
</dbReference>
<organism evidence="1 2">
    <name type="scientific">Strongylus vulgaris</name>
    <name type="common">Blood worm</name>
    <dbReference type="NCBI Taxonomy" id="40348"/>
    <lineage>
        <taxon>Eukaryota</taxon>
        <taxon>Metazoa</taxon>
        <taxon>Ecdysozoa</taxon>
        <taxon>Nematoda</taxon>
        <taxon>Chromadorea</taxon>
        <taxon>Rhabditida</taxon>
        <taxon>Rhabditina</taxon>
        <taxon>Rhabditomorpha</taxon>
        <taxon>Strongyloidea</taxon>
        <taxon>Strongylidae</taxon>
        <taxon>Strongylus</taxon>
    </lineage>
</organism>
<protein>
    <submittedName>
        <fullName evidence="1">Uncharacterized protein</fullName>
    </submittedName>
</protein>
<dbReference type="EMBL" id="UYYB01024206">
    <property type="protein sequence ID" value="VDM72202.1"/>
    <property type="molecule type" value="Genomic_DNA"/>
</dbReference>
<dbReference type="OrthoDB" id="5816993at2759"/>
<dbReference type="PANTHER" id="PTHR15678">
    <property type="entry name" value="ANTIGEN MLAA-22-RELATED"/>
    <property type="match status" value="1"/>
</dbReference>
<evidence type="ECO:0000313" key="2">
    <source>
        <dbReference type="Proteomes" id="UP000270094"/>
    </source>
</evidence>
<proteinExistence type="predicted"/>
<gene>
    <name evidence="1" type="ORF">SVUK_LOCUS7200</name>
</gene>
<sequence length="233" mass="25798">MSHSSDYGFRLISDGLNLLASMKLVAQAAGEQGITRRKVYAWASEHISATLWGTKVHVYSHGHAPSADGLSNDEATFLLGVTRVSYIRENSEGRDSSQHRLTVHDLKGSWTAQNRDACLTIADGVHRAHMLRRILSNDALKILKLHMEEESNTFANMQNNEGDNTLQEPGTDLRGHRRGYSMSDQNQSLLTQLIGEASTKLVAHCEQAADLPTDSLLGALQCSLDDVRFINWQ</sequence>
<feature type="non-terminal residue" evidence="1">
    <location>
        <position position="233"/>
    </location>
</feature>
<dbReference type="PANTHER" id="PTHR15678:SF6">
    <property type="entry name" value="BRIDGE-LIKE LIPID TRANSFER PROTEIN FAMILY MEMBER 2"/>
    <property type="match status" value="1"/>
</dbReference>
<evidence type="ECO:0000313" key="1">
    <source>
        <dbReference type="EMBL" id="VDM72202.1"/>
    </source>
</evidence>
<accession>A0A3P7KYG1</accession>
<dbReference type="InterPro" id="IPR045167">
    <property type="entry name" value="Hobbit"/>
</dbReference>
<name>A0A3P7KYG1_STRVU</name>
<dbReference type="AlphaFoldDB" id="A0A3P7KYG1"/>
<reference evidence="1 2" key="1">
    <citation type="submission" date="2018-11" db="EMBL/GenBank/DDBJ databases">
        <authorList>
            <consortium name="Pathogen Informatics"/>
        </authorList>
    </citation>
    <scope>NUCLEOTIDE SEQUENCE [LARGE SCALE GENOMIC DNA]</scope>
</reference>